<sequence>MDASHLSEQCVFAESINNRISERFVTGVNNVKIQQKLLLDAKLTLGKAIQLATSNQQTTGAARAPDLTATVNSLRGNSKSGRLVSTLYSAIAPLKVLYIANPQQGDLGLSGPPSGQGAGSGARTRTEGSLQNSGRTR</sequence>
<evidence type="ECO:0008006" key="4">
    <source>
        <dbReference type="Google" id="ProtNLM"/>
    </source>
</evidence>
<protein>
    <recommendedName>
        <fullName evidence="4">BLOC-1-related complex subunit 7</fullName>
    </recommendedName>
</protein>
<feature type="compositionally biased region" description="Polar residues" evidence="1">
    <location>
        <begin position="127"/>
        <end position="137"/>
    </location>
</feature>
<feature type="region of interest" description="Disordered" evidence="1">
    <location>
        <begin position="105"/>
        <end position="137"/>
    </location>
</feature>
<evidence type="ECO:0000313" key="2">
    <source>
        <dbReference type="EMBL" id="GFO21695.1"/>
    </source>
</evidence>
<accession>A0AAV4BR01</accession>
<evidence type="ECO:0000256" key="1">
    <source>
        <dbReference type="SAM" id="MobiDB-lite"/>
    </source>
</evidence>
<name>A0AAV4BR01_9GAST</name>
<keyword evidence="3" id="KW-1185">Reference proteome</keyword>
<dbReference type="AlphaFoldDB" id="A0AAV4BR01"/>
<proteinExistence type="predicted"/>
<evidence type="ECO:0000313" key="3">
    <source>
        <dbReference type="Proteomes" id="UP000735302"/>
    </source>
</evidence>
<organism evidence="2 3">
    <name type="scientific">Plakobranchus ocellatus</name>
    <dbReference type="NCBI Taxonomy" id="259542"/>
    <lineage>
        <taxon>Eukaryota</taxon>
        <taxon>Metazoa</taxon>
        <taxon>Spiralia</taxon>
        <taxon>Lophotrochozoa</taxon>
        <taxon>Mollusca</taxon>
        <taxon>Gastropoda</taxon>
        <taxon>Heterobranchia</taxon>
        <taxon>Euthyneura</taxon>
        <taxon>Panpulmonata</taxon>
        <taxon>Sacoglossa</taxon>
        <taxon>Placobranchoidea</taxon>
        <taxon>Plakobranchidae</taxon>
        <taxon>Plakobranchus</taxon>
    </lineage>
</organism>
<comment type="caution">
    <text evidence="2">The sequence shown here is derived from an EMBL/GenBank/DDBJ whole genome shotgun (WGS) entry which is preliminary data.</text>
</comment>
<dbReference type="Proteomes" id="UP000735302">
    <property type="component" value="Unassembled WGS sequence"/>
</dbReference>
<reference evidence="2 3" key="1">
    <citation type="journal article" date="2021" name="Elife">
        <title>Chloroplast acquisition without the gene transfer in kleptoplastic sea slugs, Plakobranchus ocellatus.</title>
        <authorList>
            <person name="Maeda T."/>
            <person name="Takahashi S."/>
            <person name="Yoshida T."/>
            <person name="Shimamura S."/>
            <person name="Takaki Y."/>
            <person name="Nagai Y."/>
            <person name="Toyoda A."/>
            <person name="Suzuki Y."/>
            <person name="Arimoto A."/>
            <person name="Ishii H."/>
            <person name="Satoh N."/>
            <person name="Nishiyama T."/>
            <person name="Hasebe M."/>
            <person name="Maruyama T."/>
            <person name="Minagawa J."/>
            <person name="Obokata J."/>
            <person name="Shigenobu S."/>
        </authorList>
    </citation>
    <scope>NUCLEOTIDE SEQUENCE [LARGE SCALE GENOMIC DNA]</scope>
</reference>
<gene>
    <name evidence="2" type="ORF">PoB_004820000</name>
</gene>
<dbReference type="EMBL" id="BLXT01005274">
    <property type="protein sequence ID" value="GFO21695.1"/>
    <property type="molecule type" value="Genomic_DNA"/>
</dbReference>